<organism evidence="1 2">
    <name type="scientific">Sphingomonas ursincola</name>
    <dbReference type="NCBI Taxonomy" id="56361"/>
    <lineage>
        <taxon>Bacteria</taxon>
        <taxon>Pseudomonadati</taxon>
        <taxon>Pseudomonadota</taxon>
        <taxon>Alphaproteobacteria</taxon>
        <taxon>Sphingomonadales</taxon>
        <taxon>Sphingomonadaceae</taxon>
        <taxon>Sphingomonas</taxon>
    </lineage>
</organism>
<keyword evidence="2" id="KW-1185">Reference proteome</keyword>
<dbReference type="EMBL" id="VDES01000002">
    <property type="protein sequence ID" value="MBA1375096.1"/>
    <property type="molecule type" value="Genomic_DNA"/>
</dbReference>
<dbReference type="Proteomes" id="UP000589292">
    <property type="component" value="Unassembled WGS sequence"/>
</dbReference>
<evidence type="ECO:0000313" key="1">
    <source>
        <dbReference type="EMBL" id="MBA1375096.1"/>
    </source>
</evidence>
<dbReference type="InterPro" id="IPR014955">
    <property type="entry name" value="DUF1826"/>
</dbReference>
<sequence>MAALNLLEPCAPAHQRWDAIHHPQTRIVIDEDAVLLPRGDIEPLLDIAPFGYRAAGRPDALLADLPALPDSIARCIEDLASRFASLMQCETVRVRLEGVTGNACRKVHADYTDLRLICTLAGPGTDYTLEDDPDGPLQRIPAGLVALFKGHEFGAGHKPCLHRSPPIEDSGERRLVLVIDTPARHGAG</sequence>
<protein>
    <submittedName>
        <fullName evidence="1">DUF1826 domain-containing protein</fullName>
    </submittedName>
</protein>
<dbReference type="RefSeq" id="WP_181267681.1">
    <property type="nucleotide sequence ID" value="NZ_BAAAGB010000001.1"/>
</dbReference>
<evidence type="ECO:0000313" key="2">
    <source>
        <dbReference type="Proteomes" id="UP000589292"/>
    </source>
</evidence>
<dbReference type="Pfam" id="PF08856">
    <property type="entry name" value="DUF1826"/>
    <property type="match status" value="1"/>
</dbReference>
<reference evidence="1 2" key="1">
    <citation type="journal article" date="1994" name="Int. J. Syst. Bacteriol.">
        <title>Phylogenetic positions of novel aerobic, bacteriochlorophyll a-containing bacteria and description of Roseococcus thiosulfatophilus gen. nov., sp. nov., Erythromicrobium ramosum gen. nov., sp. nov., and Erythrobacter litoralis sp. nov.</title>
        <authorList>
            <person name="Yurkov V."/>
            <person name="Stackebrandt E."/>
            <person name="Holmes A."/>
            <person name="Fuerst J.A."/>
            <person name="Hugenholtz P."/>
            <person name="Golecki J."/>
            <person name="Gad'on N."/>
            <person name="Gorlenko V.M."/>
            <person name="Kompantseva E.I."/>
            <person name="Drews G."/>
        </authorList>
    </citation>
    <scope>NUCLEOTIDE SEQUENCE [LARGE SCALE GENOMIC DNA]</scope>
    <source>
        <strain evidence="1 2">KR-99</strain>
    </source>
</reference>
<name>A0A7V8U8W0_9SPHN</name>
<comment type="caution">
    <text evidence="1">The sequence shown here is derived from an EMBL/GenBank/DDBJ whole genome shotgun (WGS) entry which is preliminary data.</text>
</comment>
<accession>A0A7V8U8W0</accession>
<proteinExistence type="predicted"/>
<dbReference type="AlphaFoldDB" id="A0A7V8U8W0"/>
<gene>
    <name evidence="1" type="ORF">FG486_12170</name>
</gene>